<accession>A0ABR2F057</accession>
<evidence type="ECO:0000313" key="1">
    <source>
        <dbReference type="EMBL" id="KAK8568323.1"/>
    </source>
</evidence>
<protein>
    <submittedName>
        <fullName evidence="1">Uncharacterized protein</fullName>
    </submittedName>
</protein>
<dbReference type="Proteomes" id="UP001472677">
    <property type="component" value="Unassembled WGS sequence"/>
</dbReference>
<proteinExistence type="predicted"/>
<organism evidence="1 2">
    <name type="scientific">Hibiscus sabdariffa</name>
    <name type="common">roselle</name>
    <dbReference type="NCBI Taxonomy" id="183260"/>
    <lineage>
        <taxon>Eukaryota</taxon>
        <taxon>Viridiplantae</taxon>
        <taxon>Streptophyta</taxon>
        <taxon>Embryophyta</taxon>
        <taxon>Tracheophyta</taxon>
        <taxon>Spermatophyta</taxon>
        <taxon>Magnoliopsida</taxon>
        <taxon>eudicotyledons</taxon>
        <taxon>Gunneridae</taxon>
        <taxon>Pentapetalae</taxon>
        <taxon>rosids</taxon>
        <taxon>malvids</taxon>
        <taxon>Malvales</taxon>
        <taxon>Malvaceae</taxon>
        <taxon>Malvoideae</taxon>
        <taxon>Hibiscus</taxon>
    </lineage>
</organism>
<dbReference type="EMBL" id="JBBPBM010000009">
    <property type="protein sequence ID" value="KAK8568323.1"/>
    <property type="molecule type" value="Genomic_DNA"/>
</dbReference>
<evidence type="ECO:0000313" key="2">
    <source>
        <dbReference type="Proteomes" id="UP001472677"/>
    </source>
</evidence>
<gene>
    <name evidence="1" type="ORF">V6N12_006877</name>
</gene>
<sequence>MNGVAVATCYDNKTLNQIQYAVDRICQQTQKNWVLQGLEGAGGGERNGMEGIVVGIEGMLGRGGKLVGKLGKLGSGGSAPGFGNAGIVGIGGNVVVGKVGIGGN</sequence>
<name>A0ABR2F057_9ROSI</name>
<reference evidence="1 2" key="1">
    <citation type="journal article" date="2024" name="G3 (Bethesda)">
        <title>Genome assembly of Hibiscus sabdariffa L. provides insights into metabolisms of medicinal natural products.</title>
        <authorList>
            <person name="Kim T."/>
        </authorList>
    </citation>
    <scope>NUCLEOTIDE SEQUENCE [LARGE SCALE GENOMIC DNA]</scope>
    <source>
        <strain evidence="1">TK-2024</strain>
        <tissue evidence="1">Old leaves</tissue>
    </source>
</reference>
<comment type="caution">
    <text evidence="1">The sequence shown here is derived from an EMBL/GenBank/DDBJ whole genome shotgun (WGS) entry which is preliminary data.</text>
</comment>
<keyword evidence="2" id="KW-1185">Reference proteome</keyword>